<dbReference type="OrthoDB" id="3183574at2759"/>
<reference evidence="1 2" key="1">
    <citation type="submission" date="2018-06" db="EMBL/GenBank/DDBJ databases">
        <title>A transcriptomic atlas of mushroom development highlights an independent origin of complex multicellularity.</title>
        <authorList>
            <consortium name="DOE Joint Genome Institute"/>
            <person name="Krizsan K."/>
            <person name="Almasi E."/>
            <person name="Merenyi Z."/>
            <person name="Sahu N."/>
            <person name="Viragh M."/>
            <person name="Koszo T."/>
            <person name="Mondo S."/>
            <person name="Kiss B."/>
            <person name="Balint B."/>
            <person name="Kues U."/>
            <person name="Barry K."/>
            <person name="Hegedus J.C."/>
            <person name="Henrissat B."/>
            <person name="Johnson J."/>
            <person name="Lipzen A."/>
            <person name="Ohm R."/>
            <person name="Nagy I."/>
            <person name="Pangilinan J."/>
            <person name="Yan J."/>
            <person name="Xiong Y."/>
            <person name="Grigoriev I.V."/>
            <person name="Hibbett D.S."/>
            <person name="Nagy L.G."/>
        </authorList>
    </citation>
    <scope>NUCLEOTIDE SEQUENCE [LARGE SCALE GENOMIC DNA]</scope>
    <source>
        <strain evidence="1 2">SZMC22713</strain>
    </source>
</reference>
<organism evidence="1 2">
    <name type="scientific">Rickenella mellea</name>
    <dbReference type="NCBI Taxonomy" id="50990"/>
    <lineage>
        <taxon>Eukaryota</taxon>
        <taxon>Fungi</taxon>
        <taxon>Dikarya</taxon>
        <taxon>Basidiomycota</taxon>
        <taxon>Agaricomycotina</taxon>
        <taxon>Agaricomycetes</taxon>
        <taxon>Hymenochaetales</taxon>
        <taxon>Rickenellaceae</taxon>
        <taxon>Rickenella</taxon>
    </lineage>
</organism>
<gene>
    <name evidence="1" type="ORF">BD410DRAFT_753461</name>
</gene>
<name>A0A4Y7PTI9_9AGAM</name>
<proteinExistence type="predicted"/>
<keyword evidence="2" id="KW-1185">Reference proteome</keyword>
<evidence type="ECO:0000313" key="2">
    <source>
        <dbReference type="Proteomes" id="UP000294933"/>
    </source>
</evidence>
<dbReference type="AlphaFoldDB" id="A0A4Y7PTI9"/>
<dbReference type="EMBL" id="ML170211">
    <property type="protein sequence ID" value="TDL18182.1"/>
    <property type="molecule type" value="Genomic_DNA"/>
</dbReference>
<feature type="non-terminal residue" evidence="1">
    <location>
        <position position="230"/>
    </location>
</feature>
<dbReference type="VEuPathDB" id="FungiDB:BD410DRAFT_753461"/>
<accession>A0A4Y7PTI9</accession>
<protein>
    <submittedName>
        <fullName evidence="1">Uncharacterized protein</fullName>
    </submittedName>
</protein>
<sequence length="230" mass="26201">MFIELMRDYEAVVSGCHALEFIMPSPDVPWTLAAADLDLYVPLGLEQPFIDFLEIFEGYDCKPRTRPASRKDLVRLSIYPNTFSSMFTLHHPDTKRSIDIIVSCDASPLSPIFQFHSTPVMNWITADAVCSAYPLYTFASRGIVNPLVLADDEYLPSSLRAIYKYRRHRHFDFQLDPSPWLGWHDCSRPLMCPHSVRSTIDGACLCVTFNGDSRSMTGRIVRDDRKLASD</sequence>
<evidence type="ECO:0000313" key="1">
    <source>
        <dbReference type="EMBL" id="TDL18182.1"/>
    </source>
</evidence>
<dbReference type="Proteomes" id="UP000294933">
    <property type="component" value="Unassembled WGS sequence"/>
</dbReference>